<organism evidence="3 4">
    <name type="scientific">Thermococcus sibiricus</name>
    <dbReference type="NCBI Taxonomy" id="172049"/>
    <lineage>
        <taxon>Archaea</taxon>
        <taxon>Methanobacteriati</taxon>
        <taxon>Methanobacteriota</taxon>
        <taxon>Thermococci</taxon>
        <taxon>Thermococcales</taxon>
        <taxon>Thermococcaceae</taxon>
        <taxon>Thermococcus</taxon>
    </lineage>
</organism>
<dbReference type="PANTHER" id="PTHR41964">
    <property type="entry name" value="GLOBAL NITROGEN REGULATOR NRPR"/>
    <property type="match status" value="1"/>
</dbReference>
<gene>
    <name evidence="3" type="ORF">XD54_1297</name>
</gene>
<dbReference type="Pfam" id="PF08461">
    <property type="entry name" value="WHD_RNase_R"/>
    <property type="match status" value="1"/>
</dbReference>
<feature type="domain" description="Ribonuclease R winged-helix" evidence="2">
    <location>
        <begin position="31"/>
        <end position="95"/>
    </location>
</feature>
<dbReference type="InterPro" id="IPR036388">
    <property type="entry name" value="WH-like_DNA-bd_sf"/>
</dbReference>
<dbReference type="InterPro" id="IPR002846">
    <property type="entry name" value="NRD"/>
</dbReference>
<dbReference type="PANTHER" id="PTHR41964:SF1">
    <property type="entry name" value="GLOBAL NITROGEN REGULATOR NRPR"/>
    <property type="match status" value="1"/>
</dbReference>
<evidence type="ECO:0000313" key="3">
    <source>
        <dbReference type="EMBL" id="KUK17417.1"/>
    </source>
</evidence>
<proteinExistence type="predicted"/>
<dbReference type="Proteomes" id="UP000053911">
    <property type="component" value="Unassembled WGS sequence"/>
</dbReference>
<dbReference type="InterPro" id="IPR013668">
    <property type="entry name" value="RNase_R_HTH_12"/>
</dbReference>
<dbReference type="OMA" id="YKANLCV"/>
<comment type="caution">
    <text evidence="3">The sequence shown here is derived from an EMBL/GenBank/DDBJ whole genome shotgun (WGS) entry which is preliminary data.</text>
</comment>
<dbReference type="Pfam" id="PF01995">
    <property type="entry name" value="NRD1_2"/>
    <property type="match status" value="1"/>
</dbReference>
<sequence>MYTRHIFKVRVTKISWVSKLSDNEFPMTVLEILRILYFSEGPKTSIELAKFLKNRGIDVDPRTVRYHLFHLEERGFIKRLGRKGAKLTERGVNEIRRLLIYERIGIPSIEIEKLITDSDYDINKNKGKIMVNAIMVPKDKYDAVVPLLLDISKTNVITSPLLAILDEKDSIWHFEVKEGYVGILGISSRTYDIIFQKSGICLQSTATGLYHLENNIPKGFVEIISHLGTTISPGELLIRGGYTSVHKVASTGSGYVTAAIKTFSSFRYDDTLRILEKLKKNNISGVAEHSSIIPENKRVNVMDKNKGYLVVYGGANYFAPIVETGISKKLEIARDLYEIQKMKEPEKVLK</sequence>
<dbReference type="InterPro" id="IPR036984">
    <property type="entry name" value="NrpR_dom_sf"/>
</dbReference>
<dbReference type="AlphaFoldDB" id="A0A101ELJ9"/>
<accession>A0A101ELJ9</accession>
<name>A0A101ELJ9_9EURY</name>
<protein>
    <submittedName>
        <fullName evidence="3">Uncharacterized protein</fullName>
    </submittedName>
</protein>
<reference evidence="4" key="1">
    <citation type="journal article" date="2015" name="MBio">
        <title>Genome-Resolved Metagenomic Analysis Reveals Roles for Candidate Phyla and Other Microbial Community Members in Biogeochemical Transformations in Oil Reservoirs.</title>
        <authorList>
            <person name="Hu P."/>
            <person name="Tom L."/>
            <person name="Singh A."/>
            <person name="Thomas B.C."/>
            <person name="Baker B.J."/>
            <person name="Piceno Y.M."/>
            <person name="Andersen G.L."/>
            <person name="Banfield J.F."/>
        </authorList>
    </citation>
    <scope>NUCLEOTIDE SEQUENCE [LARGE SCALE GENOMIC DNA]</scope>
</reference>
<dbReference type="SUPFAM" id="SSF46785">
    <property type="entry name" value="Winged helix' DNA-binding domain"/>
    <property type="match status" value="1"/>
</dbReference>
<dbReference type="InterPro" id="IPR036390">
    <property type="entry name" value="WH_DNA-bd_sf"/>
</dbReference>
<dbReference type="PATRIC" id="fig|172049.5.peg.131"/>
<dbReference type="EMBL" id="LGFD01000024">
    <property type="protein sequence ID" value="KUK17417.1"/>
    <property type="molecule type" value="Genomic_DNA"/>
</dbReference>
<evidence type="ECO:0000259" key="2">
    <source>
        <dbReference type="Pfam" id="PF08461"/>
    </source>
</evidence>
<dbReference type="InterPro" id="IPR038982">
    <property type="entry name" value="NrpR"/>
</dbReference>
<dbReference type="Gene3D" id="1.10.10.10">
    <property type="entry name" value="Winged helix-like DNA-binding domain superfamily/Winged helix DNA-binding domain"/>
    <property type="match status" value="1"/>
</dbReference>
<evidence type="ECO:0000313" key="4">
    <source>
        <dbReference type="Proteomes" id="UP000053911"/>
    </source>
</evidence>
<feature type="domain" description="NrpR regulatory" evidence="1">
    <location>
        <begin position="109"/>
        <end position="343"/>
    </location>
</feature>
<dbReference type="Gene3D" id="3.30.70.1360">
    <property type="entry name" value="mj0159-like"/>
    <property type="match status" value="1"/>
</dbReference>
<evidence type="ECO:0000259" key="1">
    <source>
        <dbReference type="Pfam" id="PF01995"/>
    </source>
</evidence>